<name>A0A0C5VTV7_9GAMM</name>
<dbReference type="EMBL" id="CP007142">
    <property type="protein sequence ID" value="AJQ93754.1"/>
    <property type="molecule type" value="Genomic_DNA"/>
</dbReference>
<accession>A0A0C5VTV7</accession>
<dbReference type="AlphaFoldDB" id="A0A0C5VTV7"/>
<reference evidence="1 2" key="1">
    <citation type="submission" date="2014-01" db="EMBL/GenBank/DDBJ databases">
        <title>Full genme sequencing of cellulolytic bacterium Gynuella sunshinyii YC6258T gen. nov., sp. nov.</title>
        <authorList>
            <person name="Khan H."/>
            <person name="Chung E.J."/>
            <person name="Chung Y.R."/>
        </authorList>
    </citation>
    <scope>NUCLEOTIDE SEQUENCE [LARGE SCALE GENOMIC DNA]</scope>
    <source>
        <strain evidence="1 2">YC6258</strain>
    </source>
</reference>
<gene>
    <name evidence="1" type="ORF">YC6258_01706</name>
</gene>
<evidence type="ECO:0000313" key="2">
    <source>
        <dbReference type="Proteomes" id="UP000032266"/>
    </source>
</evidence>
<protein>
    <submittedName>
        <fullName evidence="1">Uncharacterized protein</fullName>
    </submittedName>
</protein>
<dbReference type="HOGENOM" id="CLU_3062069_0_0_6"/>
<sequence length="53" mass="6072">MQKKSVLWATSRVFRGDDSRRWILPARQYINPMPGVSKGDGACRRGPKALARW</sequence>
<dbReference type="Proteomes" id="UP000032266">
    <property type="component" value="Chromosome"/>
</dbReference>
<dbReference type="STRING" id="1445510.YC6258_01706"/>
<dbReference type="KEGG" id="gsn:YC6258_01706"/>
<evidence type="ECO:0000313" key="1">
    <source>
        <dbReference type="EMBL" id="AJQ93754.1"/>
    </source>
</evidence>
<proteinExistence type="predicted"/>
<keyword evidence="2" id="KW-1185">Reference proteome</keyword>
<organism evidence="1 2">
    <name type="scientific">Gynuella sunshinyii YC6258</name>
    <dbReference type="NCBI Taxonomy" id="1445510"/>
    <lineage>
        <taxon>Bacteria</taxon>
        <taxon>Pseudomonadati</taxon>
        <taxon>Pseudomonadota</taxon>
        <taxon>Gammaproteobacteria</taxon>
        <taxon>Oceanospirillales</taxon>
        <taxon>Saccharospirillaceae</taxon>
        <taxon>Gynuella</taxon>
    </lineage>
</organism>